<evidence type="ECO:0000256" key="2">
    <source>
        <dbReference type="ARBA" id="ARBA00022630"/>
    </source>
</evidence>
<evidence type="ECO:0000313" key="5">
    <source>
        <dbReference type="EMBL" id="KAL3799286.1"/>
    </source>
</evidence>
<dbReference type="InterPro" id="IPR050346">
    <property type="entry name" value="FMO-like"/>
</dbReference>
<organism evidence="5 6">
    <name type="scientific">Cyclotella cryptica</name>
    <dbReference type="NCBI Taxonomy" id="29204"/>
    <lineage>
        <taxon>Eukaryota</taxon>
        <taxon>Sar</taxon>
        <taxon>Stramenopiles</taxon>
        <taxon>Ochrophyta</taxon>
        <taxon>Bacillariophyta</taxon>
        <taxon>Coscinodiscophyceae</taxon>
        <taxon>Thalassiosirophycidae</taxon>
        <taxon>Stephanodiscales</taxon>
        <taxon>Stephanodiscaceae</taxon>
        <taxon>Cyclotella</taxon>
    </lineage>
</organism>
<keyword evidence="2" id="KW-0285">Flavoprotein</keyword>
<evidence type="ECO:0000313" key="6">
    <source>
        <dbReference type="Proteomes" id="UP001516023"/>
    </source>
</evidence>
<keyword evidence="6" id="KW-1185">Reference proteome</keyword>
<protein>
    <recommendedName>
        <fullName evidence="7">FAD/NAD(P)-binding domain-containing protein</fullName>
    </recommendedName>
</protein>
<evidence type="ECO:0000256" key="4">
    <source>
        <dbReference type="ARBA" id="ARBA00023002"/>
    </source>
</evidence>
<gene>
    <name evidence="5" type="ORF">HJC23_013011</name>
</gene>
<dbReference type="InterPro" id="IPR036188">
    <property type="entry name" value="FAD/NAD-bd_sf"/>
</dbReference>
<dbReference type="SUPFAM" id="SSF51905">
    <property type="entry name" value="FAD/NAD(P)-binding domain"/>
    <property type="match status" value="1"/>
</dbReference>
<dbReference type="PANTHER" id="PTHR23023">
    <property type="entry name" value="DIMETHYLANILINE MONOOXYGENASE"/>
    <property type="match status" value="1"/>
</dbReference>
<comment type="caution">
    <text evidence="5">The sequence shown here is derived from an EMBL/GenBank/DDBJ whole genome shotgun (WGS) entry which is preliminary data.</text>
</comment>
<evidence type="ECO:0000256" key="1">
    <source>
        <dbReference type="ARBA" id="ARBA00009183"/>
    </source>
</evidence>
<dbReference type="GO" id="GO:0016491">
    <property type="term" value="F:oxidoreductase activity"/>
    <property type="evidence" value="ECO:0007669"/>
    <property type="project" value="UniProtKB-KW"/>
</dbReference>
<dbReference type="AlphaFoldDB" id="A0ABD3QIE2"/>
<sequence>MISPTPATTNDHTGPPRPPSIALIGCGPAGMFFLHALSTRRRQLLQRHQHDNDSLQRALAGLPVVTCFESSTSPGGVWKSDRSGGVNMYEALWTNGSHCVMEFFDHTYEEHFRQALPVYLPRRMVLQYLLKRVTKADPGLFDCVEFGTTVVSVKYHGDECHFLVRTQRGGDANVIERRFDKCIWAAGENGRPYVPQSLSDHLASFKGKTMHSSQTDDEFDRDVRDKSVLVVGDNYSAEDLTLQAIRLGAERVTILSRSGMGMAYETAAWPGDKVDVEEGYTPTGVTEDGRGIILTQSEYDFDREDFVLQGETKVLQEVDTIIYCTGYNRNYVMLDEPLRPDGKGVSFLIDDLPADWTMPENALSNEFGPVPVGAIKEYKLSNKKLYRGLLISNPNMMFLQERTDVPLLDLDVQTWLLLAHITGDLALPSVEQMQKFNREQFSQQMNDVLTRSLLDMNYKRRLWSVDEEEHWISDMSDERNTVLHKHYCELQYRILARDMMDSRYPVNIGTYDALNEKGHALVQFDVACSYNRYNLGKESADGKWKTFRDCDPSCFYSIFTGMKAVSLKAPWLELSEDEYEEKKVEDDV</sequence>
<keyword evidence="3" id="KW-0274">FAD</keyword>
<proteinExistence type="inferred from homology"/>
<dbReference type="EMBL" id="JABMIG020000040">
    <property type="protein sequence ID" value="KAL3799286.1"/>
    <property type="molecule type" value="Genomic_DNA"/>
</dbReference>
<dbReference type="Gene3D" id="3.50.50.60">
    <property type="entry name" value="FAD/NAD(P)-binding domain"/>
    <property type="match status" value="1"/>
</dbReference>
<dbReference type="InterPro" id="IPR020946">
    <property type="entry name" value="Flavin_mOase-like"/>
</dbReference>
<keyword evidence="4" id="KW-0560">Oxidoreductase</keyword>
<dbReference type="Proteomes" id="UP001516023">
    <property type="component" value="Unassembled WGS sequence"/>
</dbReference>
<dbReference type="Pfam" id="PF00743">
    <property type="entry name" value="FMO-like"/>
    <property type="match status" value="1"/>
</dbReference>
<accession>A0ABD3QIE2</accession>
<name>A0ABD3QIE2_9STRA</name>
<reference evidence="5 6" key="1">
    <citation type="journal article" date="2020" name="G3 (Bethesda)">
        <title>Improved Reference Genome for Cyclotella cryptica CCMP332, a Model for Cell Wall Morphogenesis, Salinity Adaptation, and Lipid Production in Diatoms (Bacillariophyta).</title>
        <authorList>
            <person name="Roberts W.R."/>
            <person name="Downey K.M."/>
            <person name="Ruck E.C."/>
            <person name="Traller J.C."/>
            <person name="Alverson A.J."/>
        </authorList>
    </citation>
    <scope>NUCLEOTIDE SEQUENCE [LARGE SCALE GENOMIC DNA]</scope>
    <source>
        <strain evidence="5 6">CCMP332</strain>
    </source>
</reference>
<evidence type="ECO:0008006" key="7">
    <source>
        <dbReference type="Google" id="ProtNLM"/>
    </source>
</evidence>
<comment type="similarity">
    <text evidence="1">Belongs to the FMO family.</text>
</comment>
<evidence type="ECO:0000256" key="3">
    <source>
        <dbReference type="ARBA" id="ARBA00022827"/>
    </source>
</evidence>